<dbReference type="AlphaFoldDB" id="A0ABD1FGV6"/>
<accession>A0ABD1FGV6</accession>
<name>A0ABD1FGV6_HYPHA</name>
<feature type="compositionally biased region" description="Basic residues" evidence="1">
    <location>
        <begin position="44"/>
        <end position="62"/>
    </location>
</feature>
<evidence type="ECO:0000256" key="1">
    <source>
        <dbReference type="SAM" id="MobiDB-lite"/>
    </source>
</evidence>
<feature type="region of interest" description="Disordered" evidence="1">
    <location>
        <begin position="36"/>
        <end position="109"/>
    </location>
</feature>
<reference evidence="3 4" key="1">
    <citation type="submission" date="2024-05" db="EMBL/GenBank/DDBJ databases">
        <title>Genetic variation in Jamaican populations of the coffee berry borer (Hypothenemus hampei).</title>
        <authorList>
            <person name="Errbii M."/>
            <person name="Myrie A."/>
        </authorList>
    </citation>
    <scope>NUCLEOTIDE SEQUENCE [LARGE SCALE GENOMIC DNA]</scope>
    <source>
        <strain evidence="3">JA-Hopewell-2020-01-JO</strain>
        <tissue evidence="3">Whole body</tissue>
    </source>
</reference>
<gene>
    <name evidence="3" type="ORF">ABEB36_001939</name>
</gene>
<feature type="signal peptide" evidence="2">
    <location>
        <begin position="1"/>
        <end position="25"/>
    </location>
</feature>
<feature type="compositionally biased region" description="Basic and acidic residues" evidence="1">
    <location>
        <begin position="226"/>
        <end position="238"/>
    </location>
</feature>
<evidence type="ECO:0000313" key="4">
    <source>
        <dbReference type="Proteomes" id="UP001566132"/>
    </source>
</evidence>
<organism evidence="3 4">
    <name type="scientific">Hypothenemus hampei</name>
    <name type="common">Coffee berry borer</name>
    <dbReference type="NCBI Taxonomy" id="57062"/>
    <lineage>
        <taxon>Eukaryota</taxon>
        <taxon>Metazoa</taxon>
        <taxon>Ecdysozoa</taxon>
        <taxon>Arthropoda</taxon>
        <taxon>Hexapoda</taxon>
        <taxon>Insecta</taxon>
        <taxon>Pterygota</taxon>
        <taxon>Neoptera</taxon>
        <taxon>Endopterygota</taxon>
        <taxon>Coleoptera</taxon>
        <taxon>Polyphaga</taxon>
        <taxon>Cucujiformia</taxon>
        <taxon>Curculionidae</taxon>
        <taxon>Scolytinae</taxon>
        <taxon>Hypothenemus</taxon>
    </lineage>
</organism>
<feature type="compositionally biased region" description="Basic residues" evidence="1">
    <location>
        <begin position="239"/>
        <end position="260"/>
    </location>
</feature>
<keyword evidence="4" id="KW-1185">Reference proteome</keyword>
<protein>
    <submittedName>
        <fullName evidence="3">Uncharacterized protein</fullName>
    </submittedName>
</protein>
<keyword evidence="2" id="KW-0732">Signal</keyword>
<comment type="caution">
    <text evidence="3">The sequence shown here is derived from an EMBL/GenBank/DDBJ whole genome shotgun (WGS) entry which is preliminary data.</text>
</comment>
<feature type="chain" id="PRO_5044793643" evidence="2">
    <location>
        <begin position="26"/>
        <end position="260"/>
    </location>
</feature>
<feature type="compositionally biased region" description="Basic residues" evidence="1">
    <location>
        <begin position="86"/>
        <end position="102"/>
    </location>
</feature>
<proteinExistence type="predicted"/>
<dbReference type="Proteomes" id="UP001566132">
    <property type="component" value="Unassembled WGS sequence"/>
</dbReference>
<feature type="region of interest" description="Disordered" evidence="1">
    <location>
        <begin position="225"/>
        <end position="260"/>
    </location>
</feature>
<dbReference type="EMBL" id="JBDJPC010000001">
    <property type="protein sequence ID" value="KAL1518297.1"/>
    <property type="molecule type" value="Genomic_DNA"/>
</dbReference>
<sequence length="260" mass="30076">MFGRGGFLVKILLLVTVTCVVLVECKREKKDVHHMIVLNDKPKSTRSSRHNHKERSKRKNKHHDSSSSEEISSYEEDFSYEERPKPPRRHQKRHKHHHHHHRNYEPNLIHDSGANWTPISSQELFGNYPSHTNHQPHMAFPQSGSIHFSQPIPIEITTPLGMPSNSFISYESTLYPPLQRDTYRPFDYSILGQNNHVNPSNNVKGVVKDKAETHTPFSIIVAEFGETGKENPNKELGKKTTKGRRGRGSSRFKLRRRELS</sequence>
<evidence type="ECO:0000256" key="2">
    <source>
        <dbReference type="SAM" id="SignalP"/>
    </source>
</evidence>
<evidence type="ECO:0000313" key="3">
    <source>
        <dbReference type="EMBL" id="KAL1518297.1"/>
    </source>
</evidence>